<feature type="transmembrane region" description="Helical" evidence="2">
    <location>
        <begin position="49"/>
        <end position="67"/>
    </location>
</feature>
<sequence>MRSSASTPGKCKVSQFDKPRILDFFSFLVSFLGLSLSPGLRCLRGVSNAFWFASQHCFPVSLFSFLCKRRRGFASVRSDNVRPRRVGLWICVSVFLLSLPTLSLSLPLSSLARPIRQTATQRSVASPAFASFAAPASRCSQFSAAASRPLRQTALASSSSTASSASIHFGVFFNRMPPYAVVGANVSPRVALYSVASSSSQTAVDCPHLHAPRALPAVARPLHPRLTAFAFRVASSCSCRRHASGPVVDASRVHFSPCIHQLSWLPSCNNSTIDLCREVECPRVLRSTSKPSSSLTCAVSSSPFPCFSCASGRSFAALSAAAGSSVLPAVCPPSSPSSLCSLSSSSSSLSLSAALSTTAQPIRVLFIGSPAVALSALEVLLEASLNGSSHASPPWLFSAAPSGRELFAGAKQHGASVAHGSESKDKGKREKKNLLGLPGGFVVSAVLCRPPSRQGRGRKTLAPCPVQAFAESLSPPLSLFVSSDLSSPSLLAALEDLCLDVAVCAAFASKLPDSLLRLPRYGTVLIHPSLLPQYRGAAPVRRALMNGETRVGVSLLRPSSRFDDGAVLHQSCLDLSGDEHAEEIEEQLFQRGTEALLTASLWAGNRKGGGPGVPQDANKATVARKIRPEDRRISFAEMSATKIHNTVRALASHGSGVWTELEICFQSASSWQDEATERPRKAETWKQAGDCSAASPRGAGAERTLKVKLLRTRLGAVVPGEHADTEASNALESEEAANCHPTQRISPAVHTALCEAPKQRDWSSIAQERNASVRKSQRSPTLPPQRQTVSRVFLDASGALRFVCGDGSVLLVEKLQRESRGPLSGAEFWNGLMGFCQKRRRSSGEKSDASECVFAGEESEYERRKDQLRSCRPKREQTFCLRWIN</sequence>
<dbReference type="Pfam" id="PF00551">
    <property type="entry name" value="Formyl_trans_N"/>
    <property type="match status" value="1"/>
</dbReference>
<evidence type="ECO:0000313" key="5">
    <source>
        <dbReference type="Proteomes" id="UP000028837"/>
    </source>
</evidence>
<feature type="transmembrane region" description="Helical" evidence="2">
    <location>
        <begin position="88"/>
        <end position="108"/>
    </location>
</feature>
<dbReference type="Gene3D" id="3.40.50.170">
    <property type="entry name" value="Formyl transferase, N-terminal domain"/>
    <property type="match status" value="1"/>
</dbReference>
<dbReference type="GO" id="GO:0005739">
    <property type="term" value="C:mitochondrion"/>
    <property type="evidence" value="ECO:0007669"/>
    <property type="project" value="TreeGrafter"/>
</dbReference>
<dbReference type="VEuPathDB" id="ToxoDB:TGDOM2_235640"/>
<dbReference type="Proteomes" id="UP000028837">
    <property type="component" value="Unassembled WGS sequence"/>
</dbReference>
<dbReference type="EMBL" id="AHZU02001512">
    <property type="protein sequence ID" value="KFG31568.1"/>
    <property type="molecule type" value="Genomic_DNA"/>
</dbReference>
<gene>
    <name evidence="4" type="ORF">TGDOM2_235640</name>
</gene>
<comment type="caution">
    <text evidence="4">The sequence shown here is derived from an EMBL/GenBank/DDBJ whole genome shotgun (WGS) entry which is preliminary data.</text>
</comment>
<name>A0A086JHF0_TOXGO</name>
<feature type="transmembrane region" description="Helical" evidence="2">
    <location>
        <begin position="21"/>
        <end position="37"/>
    </location>
</feature>
<proteinExistence type="predicted"/>
<feature type="domain" description="Formyl transferase N-terminal" evidence="3">
    <location>
        <begin position="443"/>
        <end position="598"/>
    </location>
</feature>
<dbReference type="PANTHER" id="PTHR11138:SF5">
    <property type="entry name" value="METHIONYL-TRNA FORMYLTRANSFERASE, MITOCHONDRIAL"/>
    <property type="match status" value="1"/>
</dbReference>
<dbReference type="Gene3D" id="3.10.25.10">
    <property type="entry name" value="Formyl transferase, C-terminal domain"/>
    <property type="match status" value="1"/>
</dbReference>
<evidence type="ECO:0000313" key="4">
    <source>
        <dbReference type="EMBL" id="KFG31568.1"/>
    </source>
</evidence>
<dbReference type="PANTHER" id="PTHR11138">
    <property type="entry name" value="METHIONYL-TRNA FORMYLTRANSFERASE"/>
    <property type="match status" value="1"/>
</dbReference>
<dbReference type="SUPFAM" id="SSF53328">
    <property type="entry name" value="Formyltransferase"/>
    <property type="match status" value="1"/>
</dbReference>
<protein>
    <submittedName>
        <fullName evidence="4">Formyl transferase domain-containing protein</fullName>
        <ecNumber evidence="4">2.1.2.9</ecNumber>
    </submittedName>
</protein>
<accession>A0A086JHF0</accession>
<dbReference type="OrthoDB" id="10268103at2759"/>
<reference evidence="4 5" key="1">
    <citation type="submission" date="2014-02" db="EMBL/GenBank/DDBJ databases">
        <authorList>
            <person name="Sibley D."/>
            <person name="Venepally P."/>
            <person name="Karamycheva S."/>
            <person name="Hadjithomas M."/>
            <person name="Khan A."/>
            <person name="Brunk B."/>
            <person name="Roos D."/>
            <person name="Caler E."/>
            <person name="Lorenzi H."/>
        </authorList>
    </citation>
    <scope>NUCLEOTIDE SEQUENCE [LARGE SCALE GENOMIC DNA]</scope>
    <source>
        <strain evidence="4 5">GAB2-2007-GAL-DOM2</strain>
    </source>
</reference>
<evidence type="ECO:0000256" key="1">
    <source>
        <dbReference type="SAM" id="MobiDB-lite"/>
    </source>
</evidence>
<feature type="compositionally biased region" description="Polar residues" evidence="1">
    <location>
        <begin position="762"/>
        <end position="786"/>
    </location>
</feature>
<dbReference type="InterPro" id="IPR037022">
    <property type="entry name" value="Formyl_trans_C_sf"/>
</dbReference>
<keyword evidence="4" id="KW-0808">Transferase</keyword>
<keyword evidence="2" id="KW-0472">Membrane</keyword>
<dbReference type="AlphaFoldDB" id="A0A086JHF0"/>
<evidence type="ECO:0000259" key="3">
    <source>
        <dbReference type="Pfam" id="PF00551"/>
    </source>
</evidence>
<dbReference type="EC" id="2.1.2.9" evidence="4"/>
<dbReference type="InterPro" id="IPR036477">
    <property type="entry name" value="Formyl_transf_N_sf"/>
</dbReference>
<keyword evidence="2" id="KW-1133">Transmembrane helix</keyword>
<dbReference type="InterPro" id="IPR002376">
    <property type="entry name" value="Formyl_transf_N"/>
</dbReference>
<keyword evidence="2" id="KW-0812">Transmembrane</keyword>
<organism evidence="4 5">
    <name type="scientific">Toxoplasma gondii GAB2-2007-GAL-DOM2</name>
    <dbReference type="NCBI Taxonomy" id="1130820"/>
    <lineage>
        <taxon>Eukaryota</taxon>
        <taxon>Sar</taxon>
        <taxon>Alveolata</taxon>
        <taxon>Apicomplexa</taxon>
        <taxon>Conoidasida</taxon>
        <taxon>Coccidia</taxon>
        <taxon>Eucoccidiorida</taxon>
        <taxon>Eimeriorina</taxon>
        <taxon>Sarcocystidae</taxon>
        <taxon>Toxoplasma</taxon>
    </lineage>
</organism>
<feature type="region of interest" description="Disordered" evidence="1">
    <location>
        <begin position="760"/>
        <end position="786"/>
    </location>
</feature>
<dbReference type="GO" id="GO:0004479">
    <property type="term" value="F:methionyl-tRNA formyltransferase activity"/>
    <property type="evidence" value="ECO:0007669"/>
    <property type="project" value="UniProtKB-EC"/>
</dbReference>
<evidence type="ECO:0000256" key="2">
    <source>
        <dbReference type="SAM" id="Phobius"/>
    </source>
</evidence>